<evidence type="ECO:0000313" key="2">
    <source>
        <dbReference type="EMBL" id="MBB4927385.1"/>
    </source>
</evidence>
<proteinExistence type="predicted"/>
<accession>A0A7W7R8H7</accession>
<dbReference type="GO" id="GO:0046417">
    <property type="term" value="P:chorismate metabolic process"/>
    <property type="evidence" value="ECO:0007669"/>
    <property type="project" value="InterPro"/>
</dbReference>
<name>A0A7W7R8H7_KITKI</name>
<evidence type="ECO:0000313" key="3">
    <source>
        <dbReference type="Proteomes" id="UP000540506"/>
    </source>
</evidence>
<protein>
    <submittedName>
        <fullName evidence="2">Chorismate mutase</fullName>
    </submittedName>
</protein>
<dbReference type="EMBL" id="JACHJV010000001">
    <property type="protein sequence ID" value="MBB4927385.1"/>
    <property type="molecule type" value="Genomic_DNA"/>
</dbReference>
<sequence>MPEPVLRSDMPRSPVPAQTAAADYGDSADLTALTELTDLTNLTGLTDLTDLTDLTQRTDPTELEQLDRQLIAQLIRRAHRARGHQLSRRAAGLPATTLAQENAMLQHYAARLGEPGTRIALAILDLSRPPTARPHGHQARGNSR</sequence>
<gene>
    <name evidence="2" type="ORF">FHR34_006378</name>
</gene>
<dbReference type="InterPro" id="IPR036979">
    <property type="entry name" value="CM_dom_sf"/>
</dbReference>
<reference evidence="2 3" key="1">
    <citation type="submission" date="2020-08" db="EMBL/GenBank/DDBJ databases">
        <title>Sequencing the genomes of 1000 actinobacteria strains.</title>
        <authorList>
            <person name="Klenk H.-P."/>
        </authorList>
    </citation>
    <scope>NUCLEOTIDE SEQUENCE [LARGE SCALE GENOMIC DNA]</scope>
    <source>
        <strain evidence="2 3">DSM 41654</strain>
    </source>
</reference>
<comment type="caution">
    <text evidence="2">The sequence shown here is derived from an EMBL/GenBank/DDBJ whole genome shotgun (WGS) entry which is preliminary data.</text>
</comment>
<keyword evidence="3" id="KW-1185">Reference proteome</keyword>
<evidence type="ECO:0000256" key="1">
    <source>
        <dbReference type="SAM" id="MobiDB-lite"/>
    </source>
</evidence>
<dbReference type="RefSeq" id="WP_184941613.1">
    <property type="nucleotide sequence ID" value="NZ_JACHJV010000001.1"/>
</dbReference>
<dbReference type="Proteomes" id="UP000540506">
    <property type="component" value="Unassembled WGS sequence"/>
</dbReference>
<organism evidence="2 3">
    <name type="scientific">Kitasatospora kifunensis</name>
    <name type="common">Streptomyces kifunensis</name>
    <dbReference type="NCBI Taxonomy" id="58351"/>
    <lineage>
        <taxon>Bacteria</taxon>
        <taxon>Bacillati</taxon>
        <taxon>Actinomycetota</taxon>
        <taxon>Actinomycetes</taxon>
        <taxon>Kitasatosporales</taxon>
        <taxon>Streptomycetaceae</taxon>
        <taxon>Kitasatospora</taxon>
    </lineage>
</organism>
<dbReference type="AlphaFoldDB" id="A0A7W7R8H7"/>
<feature type="region of interest" description="Disordered" evidence="1">
    <location>
        <begin position="1"/>
        <end position="22"/>
    </location>
</feature>
<dbReference type="Gene3D" id="1.20.59.10">
    <property type="entry name" value="Chorismate mutase"/>
    <property type="match status" value="1"/>
</dbReference>